<reference evidence="10 11" key="1">
    <citation type="journal article" date="2012" name="Stand. Genomic Sci.">
        <title>Genome sequence of the orange-pigmented seawater bacterium Owenweeksia hongkongensis type strain (UST20020801(T)).</title>
        <authorList>
            <person name="Riedel T."/>
            <person name="Held B."/>
            <person name="Nolan M."/>
            <person name="Lucas S."/>
            <person name="Lapidus A."/>
            <person name="Tice H."/>
            <person name="Del Rio T.G."/>
            <person name="Cheng J.F."/>
            <person name="Han C."/>
            <person name="Tapia R."/>
            <person name="Goodwin L.A."/>
            <person name="Pitluck S."/>
            <person name="Liolios K."/>
            <person name="Mavromatis K."/>
            <person name="Pagani I."/>
            <person name="Ivanova N."/>
            <person name="Mikhailova N."/>
            <person name="Pati A."/>
            <person name="Chen A."/>
            <person name="Palaniappan K."/>
            <person name="Rohde M."/>
            <person name="Tindall B.J."/>
            <person name="Detter J.C."/>
            <person name="Goker M."/>
            <person name="Woyke T."/>
            <person name="Bristow J."/>
            <person name="Eisen J.A."/>
            <person name="Markowitz V."/>
            <person name="Hugenholtz P."/>
            <person name="Klenk H.P."/>
            <person name="Kyrpides N.C."/>
        </authorList>
    </citation>
    <scope>NUCLEOTIDE SEQUENCE</scope>
    <source>
        <strain evidence="11">DSM 17368 / JCM 12287 / NRRL B-23963</strain>
    </source>
</reference>
<gene>
    <name evidence="10" type="ordered locus">Oweho_3113</name>
</gene>
<dbReference type="PANTHER" id="PTHR33908">
    <property type="entry name" value="MANNOSYLTRANSFERASE YKCB-RELATED"/>
    <property type="match status" value="1"/>
</dbReference>
<dbReference type="AlphaFoldDB" id="G8R342"/>
<dbReference type="GO" id="GO:0009103">
    <property type="term" value="P:lipopolysaccharide biosynthetic process"/>
    <property type="evidence" value="ECO:0007669"/>
    <property type="project" value="UniProtKB-ARBA"/>
</dbReference>
<name>G8R342_OWEHD</name>
<keyword evidence="11" id="KW-1185">Reference proteome</keyword>
<evidence type="ECO:0000256" key="6">
    <source>
        <dbReference type="ARBA" id="ARBA00022989"/>
    </source>
</evidence>
<comment type="subcellular location">
    <subcellularLocation>
        <location evidence="1">Cell membrane</location>
        <topology evidence="1">Multi-pass membrane protein</topology>
    </subcellularLocation>
</comment>
<keyword evidence="5 8" id="KW-0812">Transmembrane</keyword>
<evidence type="ECO:0000256" key="8">
    <source>
        <dbReference type="SAM" id="Phobius"/>
    </source>
</evidence>
<accession>G8R342</accession>
<evidence type="ECO:0000256" key="5">
    <source>
        <dbReference type="ARBA" id="ARBA00022692"/>
    </source>
</evidence>
<dbReference type="Pfam" id="PF13231">
    <property type="entry name" value="PMT_2"/>
    <property type="match status" value="1"/>
</dbReference>
<dbReference type="Proteomes" id="UP000005631">
    <property type="component" value="Chromosome"/>
</dbReference>
<dbReference type="eggNOG" id="COG1807">
    <property type="taxonomic scope" value="Bacteria"/>
</dbReference>
<evidence type="ECO:0000259" key="9">
    <source>
        <dbReference type="Pfam" id="PF13231"/>
    </source>
</evidence>
<dbReference type="HOGENOM" id="CLU_603613_0_0_10"/>
<keyword evidence="3" id="KW-0328">Glycosyltransferase</keyword>
<protein>
    <recommendedName>
        <fullName evidence="9">Glycosyltransferase RgtA/B/C/D-like domain-containing protein</fullName>
    </recommendedName>
</protein>
<evidence type="ECO:0000313" key="11">
    <source>
        <dbReference type="Proteomes" id="UP000005631"/>
    </source>
</evidence>
<evidence type="ECO:0000256" key="1">
    <source>
        <dbReference type="ARBA" id="ARBA00004651"/>
    </source>
</evidence>
<feature type="transmembrane region" description="Helical" evidence="8">
    <location>
        <begin position="325"/>
        <end position="349"/>
    </location>
</feature>
<dbReference type="OrthoDB" id="8353433at2"/>
<dbReference type="EMBL" id="CP003156">
    <property type="protein sequence ID" value="AEV34067.1"/>
    <property type="molecule type" value="Genomic_DNA"/>
</dbReference>
<keyword evidence="7 8" id="KW-0472">Membrane</keyword>
<keyword evidence="6 8" id="KW-1133">Transmembrane helix</keyword>
<feature type="transmembrane region" description="Helical" evidence="8">
    <location>
        <begin position="73"/>
        <end position="90"/>
    </location>
</feature>
<evidence type="ECO:0000256" key="3">
    <source>
        <dbReference type="ARBA" id="ARBA00022676"/>
    </source>
</evidence>
<feature type="transmembrane region" description="Helical" evidence="8">
    <location>
        <begin position="120"/>
        <end position="140"/>
    </location>
</feature>
<dbReference type="KEGG" id="oho:Oweho_3113"/>
<keyword evidence="4" id="KW-0808">Transferase</keyword>
<dbReference type="RefSeq" id="WP_014203414.1">
    <property type="nucleotide sequence ID" value="NC_016599.1"/>
</dbReference>
<evidence type="ECO:0000256" key="7">
    <source>
        <dbReference type="ARBA" id="ARBA00023136"/>
    </source>
</evidence>
<dbReference type="STRING" id="926562.Oweho_3113"/>
<evidence type="ECO:0000256" key="2">
    <source>
        <dbReference type="ARBA" id="ARBA00022475"/>
    </source>
</evidence>
<sequence length="478" mass="54131">MRILFSKPLGLLTLAIALALVVPALMMDGMFFDATCYTSVGLNLANGMGTPWQLFYSVDHINSHPGFYENPPLGYWIFAMFFKLFGNSIFVERFYLLLVYIISMVLISRIWNMVQPKYRSVAWLPILLWSVMPLTFWAYTNNIMENTMALFVFVAIILGWKSAVSSSKSYLWAALSGFSLFLAFMVKGVPGMYPLVTVAIYWLVYRDISFKKMLGLSLVMFAVGFGFILMLFVFPESNQMMEHYFFGRTMERINNSPVVANRLEIVRELFQQTLIPMVMVASVTIINKTKSGQWLSFDKKAFWFFLLIGLAGILPLILTSVQRGFYIVPAIPLVVMALAVLVADVVQNWLGNISPKAGKVIYVLSFLILIAVVVASIALAGTPKRDGKIIVDVQKVSEVVGQHTTMVAPRSLSQHSSTKSYFMRNEFIQLDSRPISEGNEPMKWGLVEKGVEFPLDGYEKYPLELNKFELYRISESDE</sequence>
<dbReference type="PANTHER" id="PTHR33908:SF11">
    <property type="entry name" value="MEMBRANE PROTEIN"/>
    <property type="match status" value="1"/>
</dbReference>
<feature type="transmembrane region" description="Helical" evidence="8">
    <location>
        <begin position="170"/>
        <end position="203"/>
    </location>
</feature>
<feature type="transmembrane region" description="Helical" evidence="8">
    <location>
        <begin position="147"/>
        <end position="164"/>
    </location>
</feature>
<feature type="transmembrane region" description="Helical" evidence="8">
    <location>
        <begin position="361"/>
        <end position="380"/>
    </location>
</feature>
<feature type="transmembrane region" description="Helical" evidence="8">
    <location>
        <begin position="301"/>
        <end position="318"/>
    </location>
</feature>
<feature type="transmembrane region" description="Helical" evidence="8">
    <location>
        <begin position="97"/>
        <end position="114"/>
    </location>
</feature>
<feature type="domain" description="Glycosyltransferase RgtA/B/C/D-like" evidence="9">
    <location>
        <begin position="70"/>
        <end position="219"/>
    </location>
</feature>
<dbReference type="InterPro" id="IPR038731">
    <property type="entry name" value="RgtA/B/C-like"/>
</dbReference>
<evidence type="ECO:0000313" key="10">
    <source>
        <dbReference type="EMBL" id="AEV34067.1"/>
    </source>
</evidence>
<organism evidence="10 11">
    <name type="scientific">Owenweeksia hongkongensis (strain DSM 17368 / CIP 108786 / JCM 12287 / NRRL B-23963 / UST20020801)</name>
    <dbReference type="NCBI Taxonomy" id="926562"/>
    <lineage>
        <taxon>Bacteria</taxon>
        <taxon>Pseudomonadati</taxon>
        <taxon>Bacteroidota</taxon>
        <taxon>Flavobacteriia</taxon>
        <taxon>Flavobacteriales</taxon>
        <taxon>Owenweeksiaceae</taxon>
        <taxon>Owenweeksia</taxon>
    </lineage>
</organism>
<dbReference type="InterPro" id="IPR050297">
    <property type="entry name" value="LipidA_mod_glycosyltrf_83"/>
</dbReference>
<dbReference type="GO" id="GO:0005886">
    <property type="term" value="C:plasma membrane"/>
    <property type="evidence" value="ECO:0007669"/>
    <property type="project" value="UniProtKB-SubCell"/>
</dbReference>
<keyword evidence="2" id="KW-1003">Cell membrane</keyword>
<dbReference type="GO" id="GO:0016763">
    <property type="term" value="F:pentosyltransferase activity"/>
    <property type="evidence" value="ECO:0007669"/>
    <property type="project" value="TreeGrafter"/>
</dbReference>
<evidence type="ECO:0000256" key="4">
    <source>
        <dbReference type="ARBA" id="ARBA00022679"/>
    </source>
</evidence>
<proteinExistence type="predicted"/>
<feature type="transmembrane region" description="Helical" evidence="8">
    <location>
        <begin position="215"/>
        <end position="234"/>
    </location>
</feature>